<reference evidence="2" key="1">
    <citation type="submission" date="2016-10" db="EMBL/GenBank/DDBJ databases">
        <authorList>
            <person name="Varghese N."/>
            <person name="Submissions S."/>
        </authorList>
    </citation>
    <scope>NUCLEOTIDE SEQUENCE [LARGE SCALE GENOMIC DNA]</scope>
    <source>
        <strain evidence="2">ATCC 25963</strain>
    </source>
</reference>
<evidence type="ECO:0000313" key="2">
    <source>
        <dbReference type="Proteomes" id="UP000199400"/>
    </source>
</evidence>
<dbReference type="STRING" id="54.SAMN02745121_06890"/>
<keyword evidence="2" id="KW-1185">Reference proteome</keyword>
<accession>A0A1I2FWX2</accession>
<dbReference type="RefSeq" id="WP_096331596.1">
    <property type="nucleotide sequence ID" value="NZ_FOMX01000028.1"/>
</dbReference>
<protein>
    <submittedName>
        <fullName evidence="1">Putative baseplate assembly protein</fullName>
    </submittedName>
</protein>
<name>A0A1I2FWX2_9BACT</name>
<dbReference type="AlphaFoldDB" id="A0A1I2FWX2"/>
<dbReference type="Proteomes" id="UP000199400">
    <property type="component" value="Unassembled WGS sequence"/>
</dbReference>
<organism evidence="1 2">
    <name type="scientific">Nannocystis exedens</name>
    <dbReference type="NCBI Taxonomy" id="54"/>
    <lineage>
        <taxon>Bacteria</taxon>
        <taxon>Pseudomonadati</taxon>
        <taxon>Myxococcota</taxon>
        <taxon>Polyangia</taxon>
        <taxon>Nannocystales</taxon>
        <taxon>Nannocystaceae</taxon>
        <taxon>Nannocystis</taxon>
    </lineage>
</organism>
<dbReference type="OrthoDB" id="9796131at2"/>
<sequence>MTTKPRPRIDYTSLDYESLRAALLGLARERLPEWTDHSPNDLGVALVELFAAMGDALFYYLDRVAGESYLETAQERRSVVNLLRLIGYELRPPQPAYADLTLLFHKDAAGQVQIAKGAGFATTAKATGTPVVFRYLRPSLTLDVGALPLTTVDGKQHRVFAPLPVVQVDQLVTGEVLGSSDGSPRQRLPLARKPLIDGTLEIAVMQPFQKIWRRVDTLLDSAGTDEHYAVRRDENDVAWIEFGDGVRGKPPARGRNNLIASYAVGGGARGNVPARTITDVSPAIPQLDRVFNEAPGTGGAASEAVADAVQRAPRQYRSMGRAVTAADFEAHARSFGVAKARARALGNRVELWIAPAGGGYPNDLLKDDLRAYLDGKRMLTTLLDLRDPVYVPVALAAKVEVEPYFYRNEVRARVKEAIRALWSFDNVDFADTLYVSKVYEAIESIEGVAGVTVTHFGVAGGPNNAGGALKFGYGEIPLSTGFADQDLEVTGGKSDVL</sequence>
<proteinExistence type="predicted"/>
<evidence type="ECO:0000313" key="1">
    <source>
        <dbReference type="EMBL" id="SFF09298.1"/>
    </source>
</evidence>
<gene>
    <name evidence="1" type="ORF">SAMN02745121_06890</name>
</gene>
<dbReference type="EMBL" id="FOMX01000028">
    <property type="protein sequence ID" value="SFF09298.1"/>
    <property type="molecule type" value="Genomic_DNA"/>
</dbReference>